<dbReference type="EMBL" id="JBHTMB010000141">
    <property type="protein sequence ID" value="MFD1234930.1"/>
    <property type="molecule type" value="Genomic_DNA"/>
</dbReference>
<evidence type="ECO:0000313" key="3">
    <source>
        <dbReference type="Proteomes" id="UP001597182"/>
    </source>
</evidence>
<dbReference type="NCBIfam" id="TIGR03889">
    <property type="entry name" value="nitrile_acc"/>
    <property type="match status" value="1"/>
</dbReference>
<dbReference type="InterPro" id="IPR023808">
    <property type="entry name" value="Nitrile_Hydratase_acc_put"/>
</dbReference>
<sequence length="127" mass="14199">MTASITVPDLEGVAAIPRSNGEPTFDAPWQSRAFGMVVSLHEQGLYPWDEFKTLLIDEIERSGITDTCDPAVYYRQFTGAFFRLLEARGILSAEDLEARTDEEKRLLAHEDEHSDDHGHGHGHGHGH</sequence>
<dbReference type="Proteomes" id="UP001597182">
    <property type="component" value="Unassembled WGS sequence"/>
</dbReference>
<dbReference type="RefSeq" id="WP_346091591.1">
    <property type="nucleotide sequence ID" value="NZ_BAABKS010000029.1"/>
</dbReference>
<dbReference type="InterPro" id="IPR049054">
    <property type="entry name" value="CN_hydtase_beta-like_N"/>
</dbReference>
<keyword evidence="3" id="KW-1185">Reference proteome</keyword>
<feature type="domain" description="Nitrile hydratase beta subunit-like N-terminal" evidence="1">
    <location>
        <begin position="10"/>
        <end position="104"/>
    </location>
</feature>
<dbReference type="Pfam" id="PF21006">
    <property type="entry name" value="NHase_beta_N"/>
    <property type="match status" value="1"/>
</dbReference>
<reference evidence="3" key="1">
    <citation type="journal article" date="2019" name="Int. J. Syst. Evol. Microbiol.">
        <title>The Global Catalogue of Microorganisms (GCM) 10K type strain sequencing project: providing services to taxonomists for standard genome sequencing and annotation.</title>
        <authorList>
            <consortium name="The Broad Institute Genomics Platform"/>
            <consortium name="The Broad Institute Genome Sequencing Center for Infectious Disease"/>
            <person name="Wu L."/>
            <person name="Ma J."/>
        </authorList>
    </citation>
    <scope>NUCLEOTIDE SEQUENCE [LARGE SCALE GENOMIC DNA]</scope>
    <source>
        <strain evidence="3">CCUG 49018</strain>
    </source>
</reference>
<evidence type="ECO:0000313" key="2">
    <source>
        <dbReference type="EMBL" id="MFD1234930.1"/>
    </source>
</evidence>
<gene>
    <name evidence="2" type="ORF">ACFQ34_16685</name>
</gene>
<dbReference type="SUPFAM" id="SSF50090">
    <property type="entry name" value="Electron transport accessory proteins"/>
    <property type="match status" value="1"/>
</dbReference>
<accession>A0ABW3VJU6</accession>
<dbReference type="InterPro" id="IPR008990">
    <property type="entry name" value="Elect_transpt_acc-like_dom_sf"/>
</dbReference>
<dbReference type="Gene3D" id="1.10.472.20">
    <property type="entry name" value="Nitrile hydratase, beta subunit"/>
    <property type="match status" value="1"/>
</dbReference>
<protein>
    <submittedName>
        <fullName evidence="2">Nitrile hydratase accessory protein</fullName>
    </submittedName>
</protein>
<comment type="caution">
    <text evidence="2">The sequence shown here is derived from an EMBL/GenBank/DDBJ whole genome shotgun (WGS) entry which is preliminary data.</text>
</comment>
<evidence type="ECO:0000259" key="1">
    <source>
        <dbReference type="Pfam" id="PF21006"/>
    </source>
</evidence>
<dbReference type="InterPro" id="IPR042262">
    <property type="entry name" value="CN_hydtase_beta_C"/>
</dbReference>
<proteinExistence type="predicted"/>
<organism evidence="2 3">
    <name type="scientific">Pseudonocardia benzenivorans</name>
    <dbReference type="NCBI Taxonomy" id="228005"/>
    <lineage>
        <taxon>Bacteria</taxon>
        <taxon>Bacillati</taxon>
        <taxon>Actinomycetota</taxon>
        <taxon>Actinomycetes</taxon>
        <taxon>Pseudonocardiales</taxon>
        <taxon>Pseudonocardiaceae</taxon>
        <taxon>Pseudonocardia</taxon>
    </lineage>
</organism>
<name>A0ABW3VJU6_9PSEU</name>